<gene>
    <name evidence="1" type="ORF">GCM10022393_26920</name>
</gene>
<protein>
    <submittedName>
        <fullName evidence="1">Uncharacterized protein</fullName>
    </submittedName>
</protein>
<comment type="caution">
    <text evidence="1">The sequence shown here is derived from an EMBL/GenBank/DDBJ whole genome shotgun (WGS) entry which is preliminary data.</text>
</comment>
<reference evidence="2" key="1">
    <citation type="journal article" date="2019" name="Int. J. Syst. Evol. Microbiol.">
        <title>The Global Catalogue of Microorganisms (GCM) 10K type strain sequencing project: providing services to taxonomists for standard genome sequencing and annotation.</title>
        <authorList>
            <consortium name="The Broad Institute Genomics Platform"/>
            <consortium name="The Broad Institute Genome Sequencing Center for Infectious Disease"/>
            <person name="Wu L."/>
            <person name="Ma J."/>
        </authorList>
    </citation>
    <scope>NUCLEOTIDE SEQUENCE [LARGE SCALE GENOMIC DNA]</scope>
    <source>
        <strain evidence="2">JCM 17106</strain>
    </source>
</reference>
<dbReference type="RefSeq" id="WP_344928240.1">
    <property type="nucleotide sequence ID" value="NZ_BAABCW010000011.1"/>
</dbReference>
<accession>A0ABP6ULQ1</accession>
<organism evidence="1 2">
    <name type="scientific">Aquimarina addita</name>
    <dbReference type="NCBI Taxonomy" id="870485"/>
    <lineage>
        <taxon>Bacteria</taxon>
        <taxon>Pseudomonadati</taxon>
        <taxon>Bacteroidota</taxon>
        <taxon>Flavobacteriia</taxon>
        <taxon>Flavobacteriales</taxon>
        <taxon>Flavobacteriaceae</taxon>
        <taxon>Aquimarina</taxon>
    </lineage>
</organism>
<proteinExistence type="predicted"/>
<dbReference type="Proteomes" id="UP001500459">
    <property type="component" value="Unassembled WGS sequence"/>
</dbReference>
<name>A0ABP6ULQ1_9FLAO</name>
<evidence type="ECO:0000313" key="2">
    <source>
        <dbReference type="Proteomes" id="UP001500459"/>
    </source>
</evidence>
<keyword evidence="2" id="KW-1185">Reference proteome</keyword>
<sequence length="97" mass="11360">MIFSTVYELKKEAELKSYFHKLSCENYKKHLENSDNKIFVISTGGLGCDIEGTKREYSKKYNIDVIVDCQGCLIWNSDRCKEKVIEDYLKKTMDNTM</sequence>
<evidence type="ECO:0000313" key="1">
    <source>
        <dbReference type="EMBL" id="GAA3511835.1"/>
    </source>
</evidence>
<dbReference type="EMBL" id="BAABCW010000011">
    <property type="protein sequence ID" value="GAA3511835.1"/>
    <property type="molecule type" value="Genomic_DNA"/>
</dbReference>